<dbReference type="Proteomes" id="UP000887226">
    <property type="component" value="Unassembled WGS sequence"/>
</dbReference>
<dbReference type="CDD" id="cd20557">
    <property type="entry name" value="CYCLIN_ScPCL1-like"/>
    <property type="match status" value="1"/>
</dbReference>
<evidence type="ECO:0000313" key="2">
    <source>
        <dbReference type="EMBL" id="KAG9248945.1"/>
    </source>
</evidence>
<dbReference type="GO" id="GO:0005634">
    <property type="term" value="C:nucleus"/>
    <property type="evidence" value="ECO:0007669"/>
    <property type="project" value="TreeGrafter"/>
</dbReference>
<accession>A0A9P7ZCE0</accession>
<dbReference type="PANTHER" id="PTHR15615:SF118">
    <property type="entry name" value="CYCLIN, HYPOTHETICAL (EUROFUNG)"/>
    <property type="match status" value="1"/>
</dbReference>
<organism evidence="2 3">
    <name type="scientific">Calycina marina</name>
    <dbReference type="NCBI Taxonomy" id="1763456"/>
    <lineage>
        <taxon>Eukaryota</taxon>
        <taxon>Fungi</taxon>
        <taxon>Dikarya</taxon>
        <taxon>Ascomycota</taxon>
        <taxon>Pezizomycotina</taxon>
        <taxon>Leotiomycetes</taxon>
        <taxon>Helotiales</taxon>
        <taxon>Pezizellaceae</taxon>
        <taxon>Calycina</taxon>
    </lineage>
</organism>
<dbReference type="SUPFAM" id="SSF47954">
    <property type="entry name" value="Cyclin-like"/>
    <property type="match status" value="1"/>
</dbReference>
<dbReference type="InterPro" id="IPR036915">
    <property type="entry name" value="Cyclin-like_sf"/>
</dbReference>
<feature type="region of interest" description="Disordered" evidence="1">
    <location>
        <begin position="336"/>
        <end position="364"/>
    </location>
</feature>
<comment type="caution">
    <text evidence="2">The sequence shown here is derived from an EMBL/GenBank/DDBJ whole genome shotgun (WGS) entry which is preliminary data.</text>
</comment>
<reference evidence="2" key="1">
    <citation type="journal article" date="2021" name="IMA Fungus">
        <title>Genomic characterization of three marine fungi, including Emericellopsis atlantica sp. nov. with signatures of a generalist lifestyle and marine biomass degradation.</title>
        <authorList>
            <person name="Hagestad O.C."/>
            <person name="Hou L."/>
            <person name="Andersen J.H."/>
            <person name="Hansen E.H."/>
            <person name="Altermark B."/>
            <person name="Li C."/>
            <person name="Kuhnert E."/>
            <person name="Cox R.J."/>
            <person name="Crous P.W."/>
            <person name="Spatafora J.W."/>
            <person name="Lail K."/>
            <person name="Amirebrahimi M."/>
            <person name="Lipzen A."/>
            <person name="Pangilinan J."/>
            <person name="Andreopoulos W."/>
            <person name="Hayes R.D."/>
            <person name="Ng V."/>
            <person name="Grigoriev I.V."/>
            <person name="Jackson S.A."/>
            <person name="Sutton T.D.S."/>
            <person name="Dobson A.D.W."/>
            <person name="Rama T."/>
        </authorList>
    </citation>
    <scope>NUCLEOTIDE SEQUENCE</scope>
    <source>
        <strain evidence="2">TRa3180A</strain>
    </source>
</reference>
<sequence length="624" mass="69052">MHRTATKPTPLDFFGPTLGDDCRGGTHISYVLTQPDIGVYTKAPIRDGLRTPPVDEMGTKYHHPQYNGYVGRQEQQYSTPASANSYNAGYPGMAGDGRYGSTSHTSVPVTRNDISNHLPYVPARSPQTAHQEMQPPDALQGATSASMDLILPSLQIPASINNSGGSLAEFAAQITCLFWFESTEILNKAERLSSSSPPVKRFRDEAIPTSGFRKWVVTILSTTQVTQNVILLALLFIYRLKTINPAVKGKIGSEYRLLTVALMLGNKFLDDNTYTNKTWAEVSGISVTEIHVMEVEFLSNMRYSLLASEEQWKEWQDKLAKFWMYCDTAARESILQPSQTSSSLRDPALPSPPSSMQSSPPSRLDAFSSAATLYTQNWTPSHAACLLSPLPHIDGQDSRAIVRKRSFEHDIDGPPAKRVTRSSQAHMAAPFTSTMPPMRQDAPRLPVPNLTISTSQPYNNGPNGLSYLQHQPPLLPPLSGRAMSSVYPSTPTWTSQLPMLTPIGPQSQHGPPSANRNGYMTPSRRHSPHSVHDLLSLGSSPTSANFPHNHNSPSFYLQQRASPYKPVRYVNTLLNPPPSGSLHDYVRKVNQMHYQPLGKRNDCRPGVAYSPYQWPVLPQPNFHQ</sequence>
<dbReference type="Pfam" id="PF08613">
    <property type="entry name" value="Cyclin"/>
    <property type="match status" value="1"/>
</dbReference>
<dbReference type="PANTHER" id="PTHR15615">
    <property type="match status" value="1"/>
</dbReference>
<dbReference type="OrthoDB" id="244495at2759"/>
<dbReference type="GO" id="GO:0000307">
    <property type="term" value="C:cyclin-dependent protein kinase holoenzyme complex"/>
    <property type="evidence" value="ECO:0007669"/>
    <property type="project" value="TreeGrafter"/>
</dbReference>
<proteinExistence type="predicted"/>
<dbReference type="AlphaFoldDB" id="A0A9P7ZCE0"/>
<evidence type="ECO:0000313" key="3">
    <source>
        <dbReference type="Proteomes" id="UP000887226"/>
    </source>
</evidence>
<name>A0A9P7ZCE0_9HELO</name>
<dbReference type="InterPro" id="IPR013922">
    <property type="entry name" value="Cyclin_PHO80-like"/>
</dbReference>
<dbReference type="Gene3D" id="1.10.472.10">
    <property type="entry name" value="Cyclin-like"/>
    <property type="match status" value="1"/>
</dbReference>
<dbReference type="GO" id="GO:0019901">
    <property type="term" value="F:protein kinase binding"/>
    <property type="evidence" value="ECO:0007669"/>
    <property type="project" value="InterPro"/>
</dbReference>
<keyword evidence="3" id="KW-1185">Reference proteome</keyword>
<dbReference type="EMBL" id="MU253741">
    <property type="protein sequence ID" value="KAG9248945.1"/>
    <property type="molecule type" value="Genomic_DNA"/>
</dbReference>
<gene>
    <name evidence="2" type="ORF">BJ878DRAFT_237520</name>
</gene>
<evidence type="ECO:0000256" key="1">
    <source>
        <dbReference type="SAM" id="MobiDB-lite"/>
    </source>
</evidence>
<dbReference type="GO" id="GO:0016538">
    <property type="term" value="F:cyclin-dependent protein serine/threonine kinase regulator activity"/>
    <property type="evidence" value="ECO:0007669"/>
    <property type="project" value="TreeGrafter"/>
</dbReference>
<protein>
    <submittedName>
        <fullName evidence="2">Cyclin-domain-containing protein</fullName>
    </submittedName>
</protein>